<evidence type="ECO:0000256" key="3">
    <source>
        <dbReference type="PROSITE-ProRule" id="PRU00023"/>
    </source>
</evidence>
<dbReference type="PANTHER" id="PTHR24123">
    <property type="entry name" value="ANKYRIN REPEAT-CONTAINING"/>
    <property type="match status" value="1"/>
</dbReference>
<dbReference type="InterPro" id="IPR036770">
    <property type="entry name" value="Ankyrin_rpt-contain_sf"/>
</dbReference>
<evidence type="ECO:0000256" key="1">
    <source>
        <dbReference type="ARBA" id="ARBA00022737"/>
    </source>
</evidence>
<comment type="caution">
    <text evidence="5">The sequence shown here is derived from an EMBL/GenBank/DDBJ whole genome shotgun (WGS) entry which is preliminary data.</text>
</comment>
<sequence>MPLHVGPNMRGESGKTRRSSTWRSPFSTPPKPVTSLRGQFISPEEPDPVPKESSRKPFRFLSTPTLHLCIWQRLFPCPRICCFLMKHGVRVNLESPMGRPLQCAVQTLPVGYSLWATGSLKPTGAFVVQDSQQDHIATVDTIRCLCREGAPLNLQCCNPFSGMSLVQLSLDAFGRSNTFRVTMALIREGARLEETDSLIVQQHIEDLDLQENEDEIRAFLKFLDSCSDQSTAHHRMSAVLWKYAVACNLKFTKHPTIIDTKLSLTNDELEKHAVGAVTVANTRVLEKMLCDPRLKVASVVDADGDSLLHLALRSCRGAEITALHVEVVKKLLDAGCDIKMTNRNGIDPLQSWDWSTDDMENPPTSKLELFDEVAHLLADHGARCDLQDTEKRTALHLHISEPFRLRALLKYQPTESVERAMETTDNDGYTPLTLFLWKMLTRSASILLAQQTTITAKMTESPIAALSLSVRAGDEKTFDALLQSGINFSFKDTETLLHHLGPKTSLHFVRRLKALYPEPSGHRFNSHTPLESYLICCLETSGVRDINDSIIDELAILDTSESEVSKAMTWECFMSRILSSTLHLPRSWTGISEDLAEKDDRQVISENVSINLIRLGYLKSFESCFGKSAIIPLMQPFSTLTELSKPWSRLKALVSEVLRQTQHWDSLREFPGIILLLKVAAHSYNFRIVKLLLQKKVSVHQRVDGLSALESFVKTPKLDGLMHTCSAKSEDTDDEENYCAKRMLDLLLRHFDKSRINEVIPDGSGLALIHLPNAWGAEWVIEKIVDHGANPNLRVHKHPYRPAAVYQFFKQRWCSGYVETILKKGADPTLTDDFGFDTALIAAMCRAVPVLTEVYDDIKQGTKTDWHDKMDWCKKCRLSVPLENMSLTCTGVTALHLGALCQSTDVLCFYNDHKLMEDLEVRSDEGFTPLHFAASQGRVSNIKYLSALGCDIDARGKDGSSPLHLAARSNKIEACRVLIKAGCKSFEDSVGMTPALYAHQAGNEDLANLLDTVKSGSSVAHVEIERRRKRSLALAFKIAIEKDDLTMCKYLHAKGCDLETYLNDCANCSLLVQAVKQKRIAIIEWMLQQRVSMTTAVSGSKPVELAIHLVLKDAELVDVLPASLENYTKNGGRLLGETPNLVSTAVRSRNIKGLGLLIQYVKDNQNYCGSVLKVELSCHAHRLTCTYRKLWSIHPDRVIYSLVNEAETSTGLTPLHIGASCGALGAVQVLLEFGADINSESKWLNTPLYHAIAPPFSDSDEAVALHLIQGGADLERRDVWYETPAITAAKFGRKQTLMALVNADVDINASNNQLESPAHCTAKMGNVVAFADLMHRGADPCRVDIVGFSAFHHAIEDSKFVSFLLNSNFSLEDSVCFPWHLYPGNQAAWLTTAYPLFRKRYGLQALQKFANLVPGGGQAPLCKGARLGAVLVMENLL</sequence>
<keyword evidence="2 3" id="KW-0040">ANK repeat</keyword>
<feature type="repeat" description="ANK" evidence="3">
    <location>
        <begin position="1210"/>
        <end position="1242"/>
    </location>
</feature>
<dbReference type="Pfam" id="PF12796">
    <property type="entry name" value="Ank_2"/>
    <property type="match status" value="1"/>
</dbReference>
<dbReference type="InterPro" id="IPR051165">
    <property type="entry name" value="Multifunctional_ANK_Repeat"/>
</dbReference>
<gene>
    <name evidence="5" type="ORF">CCHR01_04366</name>
</gene>
<evidence type="ECO:0000256" key="4">
    <source>
        <dbReference type="SAM" id="MobiDB-lite"/>
    </source>
</evidence>
<protein>
    <submittedName>
        <fullName evidence="5">Ankyrin isoform</fullName>
    </submittedName>
</protein>
<dbReference type="SMART" id="SM00248">
    <property type="entry name" value="ANK"/>
    <property type="match status" value="13"/>
</dbReference>
<feature type="repeat" description="ANK" evidence="3">
    <location>
        <begin position="925"/>
        <end position="957"/>
    </location>
</feature>
<dbReference type="PANTHER" id="PTHR24123:SF33">
    <property type="entry name" value="PROTEIN HOS4"/>
    <property type="match status" value="1"/>
</dbReference>
<dbReference type="Pfam" id="PF00023">
    <property type="entry name" value="Ank"/>
    <property type="match status" value="1"/>
</dbReference>
<evidence type="ECO:0000313" key="6">
    <source>
        <dbReference type="Proteomes" id="UP001243330"/>
    </source>
</evidence>
<dbReference type="InterPro" id="IPR002110">
    <property type="entry name" value="Ankyrin_rpt"/>
</dbReference>
<dbReference type="PROSITE" id="PS50088">
    <property type="entry name" value="ANK_REPEAT"/>
    <property type="match status" value="4"/>
</dbReference>
<dbReference type="SUPFAM" id="SSF48403">
    <property type="entry name" value="Ankyrin repeat"/>
    <property type="match status" value="3"/>
</dbReference>
<accession>A0AAD9AR89</accession>
<proteinExistence type="predicted"/>
<feature type="repeat" description="ANK" evidence="3">
    <location>
        <begin position="303"/>
        <end position="343"/>
    </location>
</feature>
<name>A0AAD9AR89_9PEZI</name>
<dbReference type="Gene3D" id="1.25.40.20">
    <property type="entry name" value="Ankyrin repeat-containing domain"/>
    <property type="match status" value="5"/>
</dbReference>
<dbReference type="PROSITE" id="PS50297">
    <property type="entry name" value="ANK_REP_REGION"/>
    <property type="match status" value="3"/>
</dbReference>
<feature type="region of interest" description="Disordered" evidence="4">
    <location>
        <begin position="1"/>
        <end position="56"/>
    </location>
</feature>
<organism evidence="5 6">
    <name type="scientific">Colletotrichum chrysophilum</name>
    <dbReference type="NCBI Taxonomy" id="1836956"/>
    <lineage>
        <taxon>Eukaryota</taxon>
        <taxon>Fungi</taxon>
        <taxon>Dikarya</taxon>
        <taxon>Ascomycota</taxon>
        <taxon>Pezizomycotina</taxon>
        <taxon>Sordariomycetes</taxon>
        <taxon>Hypocreomycetidae</taxon>
        <taxon>Glomerellales</taxon>
        <taxon>Glomerellaceae</taxon>
        <taxon>Colletotrichum</taxon>
        <taxon>Colletotrichum gloeosporioides species complex</taxon>
    </lineage>
</organism>
<evidence type="ECO:0000313" key="5">
    <source>
        <dbReference type="EMBL" id="KAK1853016.1"/>
    </source>
</evidence>
<keyword evidence="1" id="KW-0677">Repeat</keyword>
<keyword evidence="6" id="KW-1185">Reference proteome</keyword>
<dbReference type="EMBL" id="JAQOWY010000063">
    <property type="protein sequence ID" value="KAK1853016.1"/>
    <property type="molecule type" value="Genomic_DNA"/>
</dbReference>
<evidence type="ECO:0000256" key="2">
    <source>
        <dbReference type="ARBA" id="ARBA00023043"/>
    </source>
</evidence>
<dbReference type="PRINTS" id="PR01415">
    <property type="entry name" value="ANKYRIN"/>
</dbReference>
<reference evidence="5" key="1">
    <citation type="submission" date="2023-01" db="EMBL/GenBank/DDBJ databases">
        <title>Colletotrichum chrysophilum M932 genome sequence.</title>
        <authorList>
            <person name="Baroncelli R."/>
        </authorList>
    </citation>
    <scope>NUCLEOTIDE SEQUENCE</scope>
    <source>
        <strain evidence="5">M932</strain>
    </source>
</reference>
<dbReference type="Proteomes" id="UP001243330">
    <property type="component" value="Unassembled WGS sequence"/>
</dbReference>
<feature type="repeat" description="ANK" evidence="3">
    <location>
        <begin position="958"/>
        <end position="982"/>
    </location>
</feature>